<accession>A0A381P164</accession>
<sequence length="41" mass="4240">MQRLAWSSCGLLLVLAACAADGPAHEKARSVVVLSADQATE</sequence>
<dbReference type="EMBL" id="UINC01000754">
    <property type="protein sequence ID" value="SUZ60631.1"/>
    <property type="molecule type" value="Genomic_DNA"/>
</dbReference>
<name>A0A381P164_9ZZZZ</name>
<proteinExistence type="predicted"/>
<gene>
    <name evidence="1" type="ORF">METZ01_LOCUS13485</name>
</gene>
<feature type="non-terminal residue" evidence="1">
    <location>
        <position position="41"/>
    </location>
</feature>
<protein>
    <submittedName>
        <fullName evidence="1">Uncharacterized protein</fullName>
    </submittedName>
</protein>
<dbReference type="PROSITE" id="PS51257">
    <property type="entry name" value="PROKAR_LIPOPROTEIN"/>
    <property type="match status" value="1"/>
</dbReference>
<reference evidence="1" key="1">
    <citation type="submission" date="2018-05" db="EMBL/GenBank/DDBJ databases">
        <authorList>
            <person name="Lanie J.A."/>
            <person name="Ng W.-L."/>
            <person name="Kazmierczak K.M."/>
            <person name="Andrzejewski T.M."/>
            <person name="Davidsen T.M."/>
            <person name="Wayne K.J."/>
            <person name="Tettelin H."/>
            <person name="Glass J.I."/>
            <person name="Rusch D."/>
            <person name="Podicherti R."/>
            <person name="Tsui H.-C.T."/>
            <person name="Winkler M.E."/>
        </authorList>
    </citation>
    <scope>NUCLEOTIDE SEQUENCE</scope>
</reference>
<dbReference type="AlphaFoldDB" id="A0A381P164"/>
<evidence type="ECO:0000313" key="1">
    <source>
        <dbReference type="EMBL" id="SUZ60631.1"/>
    </source>
</evidence>
<organism evidence="1">
    <name type="scientific">marine metagenome</name>
    <dbReference type="NCBI Taxonomy" id="408172"/>
    <lineage>
        <taxon>unclassified sequences</taxon>
        <taxon>metagenomes</taxon>
        <taxon>ecological metagenomes</taxon>
    </lineage>
</organism>